<gene>
    <name evidence="3" type="ORF">QBC34DRAFT_417980</name>
</gene>
<evidence type="ECO:0000256" key="1">
    <source>
        <dbReference type="SAM" id="Coils"/>
    </source>
</evidence>
<protein>
    <recommendedName>
        <fullName evidence="5">Fungal N-terminal domain-containing protein</fullName>
    </recommendedName>
</protein>
<reference evidence="3" key="1">
    <citation type="journal article" date="2023" name="Mol. Phylogenet. Evol.">
        <title>Genome-scale phylogeny and comparative genomics of the fungal order Sordariales.</title>
        <authorList>
            <person name="Hensen N."/>
            <person name="Bonometti L."/>
            <person name="Westerberg I."/>
            <person name="Brannstrom I.O."/>
            <person name="Guillou S."/>
            <person name="Cros-Aarteil S."/>
            <person name="Calhoun S."/>
            <person name="Haridas S."/>
            <person name="Kuo A."/>
            <person name="Mondo S."/>
            <person name="Pangilinan J."/>
            <person name="Riley R."/>
            <person name="LaButti K."/>
            <person name="Andreopoulos B."/>
            <person name="Lipzen A."/>
            <person name="Chen C."/>
            <person name="Yan M."/>
            <person name="Daum C."/>
            <person name="Ng V."/>
            <person name="Clum A."/>
            <person name="Steindorff A."/>
            <person name="Ohm R.A."/>
            <person name="Martin F."/>
            <person name="Silar P."/>
            <person name="Natvig D.O."/>
            <person name="Lalanne C."/>
            <person name="Gautier V."/>
            <person name="Ament-Velasquez S.L."/>
            <person name="Kruys A."/>
            <person name="Hutchinson M.I."/>
            <person name="Powell A.J."/>
            <person name="Barry K."/>
            <person name="Miller A.N."/>
            <person name="Grigoriev I.V."/>
            <person name="Debuchy R."/>
            <person name="Gladieux P."/>
            <person name="Hiltunen Thoren M."/>
            <person name="Johannesson H."/>
        </authorList>
    </citation>
    <scope>NUCLEOTIDE SEQUENCE</scope>
    <source>
        <strain evidence="3">PSN243</strain>
    </source>
</reference>
<proteinExistence type="predicted"/>
<feature type="compositionally biased region" description="Acidic residues" evidence="2">
    <location>
        <begin position="999"/>
        <end position="1010"/>
    </location>
</feature>
<evidence type="ECO:0000313" key="3">
    <source>
        <dbReference type="EMBL" id="KAK4442948.1"/>
    </source>
</evidence>
<dbReference type="Proteomes" id="UP001321760">
    <property type="component" value="Unassembled WGS sequence"/>
</dbReference>
<comment type="caution">
    <text evidence="3">The sequence shown here is derived from an EMBL/GenBank/DDBJ whole genome shotgun (WGS) entry which is preliminary data.</text>
</comment>
<keyword evidence="1" id="KW-0175">Coiled coil</keyword>
<feature type="coiled-coil region" evidence="1">
    <location>
        <begin position="1138"/>
        <end position="1165"/>
    </location>
</feature>
<keyword evidence="4" id="KW-1185">Reference proteome</keyword>
<reference evidence="3" key="2">
    <citation type="submission" date="2023-05" db="EMBL/GenBank/DDBJ databases">
        <authorList>
            <consortium name="Lawrence Berkeley National Laboratory"/>
            <person name="Steindorff A."/>
            <person name="Hensen N."/>
            <person name="Bonometti L."/>
            <person name="Westerberg I."/>
            <person name="Brannstrom I.O."/>
            <person name="Guillou S."/>
            <person name="Cros-Aarteil S."/>
            <person name="Calhoun S."/>
            <person name="Haridas S."/>
            <person name="Kuo A."/>
            <person name="Mondo S."/>
            <person name="Pangilinan J."/>
            <person name="Riley R."/>
            <person name="Labutti K."/>
            <person name="Andreopoulos B."/>
            <person name="Lipzen A."/>
            <person name="Chen C."/>
            <person name="Yanf M."/>
            <person name="Daum C."/>
            <person name="Ng V."/>
            <person name="Clum A."/>
            <person name="Ohm R."/>
            <person name="Martin F."/>
            <person name="Silar P."/>
            <person name="Natvig D."/>
            <person name="Lalanne C."/>
            <person name="Gautier V."/>
            <person name="Ament-Velasquez S.L."/>
            <person name="Kruys A."/>
            <person name="Hutchinson M.I."/>
            <person name="Powell A.J."/>
            <person name="Barry K."/>
            <person name="Miller A.N."/>
            <person name="Grigoriev I.V."/>
            <person name="Debuchy R."/>
            <person name="Gladieux P."/>
            <person name="Thoren M.H."/>
            <person name="Johannesson H."/>
        </authorList>
    </citation>
    <scope>NUCLEOTIDE SEQUENCE</scope>
    <source>
        <strain evidence="3">PSN243</strain>
    </source>
</reference>
<sequence length="1299" mass="145208">MEPFSSIAAAVGLADVGLRTLVGIYGIAMDLKDVPDKLRAVHGDLQRLQGFVSDVQTHASGILAKATPPQLERSEKVLKAIALGAGELTRVLESTVPSPGSSRVERAWRAIVSVSKQKDILADCERLGRLKQDLQLELQAIGITMARLTGQTLDGVSASVTRAQAQVNALHPKVDAIHDSVTASAAQMQHAVQKMDPLAEAVSRVEESSERIEVLAHSLHQLLLSGGSGIGVHVATATRVERREAAVICCRKLAHYPADLQAAVDALSSMDAEPNRAAPTRQVEPPGFECSCRTKTQRSSRQLGPITTRYSAATFHEASCHMSLYRKSRSDYVICLNLRPFLNRAIQLFFSSSHRRGTWEISRVWRPHRIVPRSESPAFKLFDELTGLHHIPVAGGTVHKYLTELSSAYNTERADGATYQGQPTPNTRYTSTSTLYSSQSLASILGKDFISTWLASAPRRLHEMFLSGAAEPKDTDEFGNGLLHEVVFCWSLLFDCAEAFQDQIQQISSYLYHMGADASAVCPVRREATWDFDRRFAMQFHTRVDIAPSYSCPTVSDLAFYQLLRPIPGDQGAHSEVEGPFPFRIMDDTAINLENYFMVGQTKHVGDTAVGMRSRLLAHVVKLSADFELQVGIHLTPLHEAVLSRATAKVLALISKLPPADEPAWECALSVVECALRWPEGLVMLCNAGYRTHLAFETIIHRNDRTAAEMMMALDLRIDEHHLHSVSHIPGDNSYPAVTELHNIIIQWTASSLASQRAELRDMAVAKLPARILQSLGLDMTKLPDSISGRLVEQLEAVGIVIPRHLYPASQPVFHCFVAHAEASETLAEALFKSGFREIDALNDKGRTPIGRAFEAILGLGSYSFPMKTACRGVHWMLQHGASISRDTKVGEAGIRPLFGLACSYSARYGGMRRLKEWQWNKDESFGRIVRGLRVFDSKEDRNALENEFIQNMLWELGLVSRSANPCSSVRSSSSRICLAASRPRSLGRLGNDNRSSDNSDDYDGSEYDSEYSSSTYESDEEFRSTFTTRVYRDITTPFSLIKEVAFRDQNIEDACECYCSTNGCLPIHMISVLETKSSVKSWFKIQDDIFDWIEDCGARYNGDQYRHYLTAACRLEVFSRLGMAHTCCRTNSRLESQKMSEETKRELREEDSELKEQLDLIMSAFQAVVKGQEPRQFRPTWRRWWRKLDTLLLPLLPSERGLQYCKLGTPMAHSWISAALRVREVRQAVTLQQMGYGRDVDFLHVIKDNIPDLSNVGFRDSGSSTVWVQPHIMDDGEETSEARDNLFTERLVRRRRSF</sequence>
<organism evidence="3 4">
    <name type="scientific">Podospora aff. communis PSN243</name>
    <dbReference type="NCBI Taxonomy" id="3040156"/>
    <lineage>
        <taxon>Eukaryota</taxon>
        <taxon>Fungi</taxon>
        <taxon>Dikarya</taxon>
        <taxon>Ascomycota</taxon>
        <taxon>Pezizomycotina</taxon>
        <taxon>Sordariomycetes</taxon>
        <taxon>Sordariomycetidae</taxon>
        <taxon>Sordariales</taxon>
        <taxon>Podosporaceae</taxon>
        <taxon>Podospora</taxon>
    </lineage>
</organism>
<accession>A0AAV9G679</accession>
<dbReference type="EMBL" id="MU866003">
    <property type="protein sequence ID" value="KAK4442948.1"/>
    <property type="molecule type" value="Genomic_DNA"/>
</dbReference>
<evidence type="ECO:0008006" key="5">
    <source>
        <dbReference type="Google" id="ProtNLM"/>
    </source>
</evidence>
<evidence type="ECO:0000313" key="4">
    <source>
        <dbReference type="Proteomes" id="UP001321760"/>
    </source>
</evidence>
<evidence type="ECO:0000256" key="2">
    <source>
        <dbReference type="SAM" id="MobiDB-lite"/>
    </source>
</evidence>
<feature type="region of interest" description="Disordered" evidence="2">
    <location>
        <begin position="989"/>
        <end position="1017"/>
    </location>
</feature>
<name>A0AAV9G679_9PEZI</name>